<dbReference type="EC" id="6.1.1.6" evidence="3 12"/>
<dbReference type="GeneID" id="94423723"/>
<dbReference type="SUPFAM" id="SSF50249">
    <property type="entry name" value="Nucleic acid-binding proteins"/>
    <property type="match status" value="1"/>
</dbReference>
<dbReference type="FunFam" id="2.40.50.140:FF:000050">
    <property type="entry name" value="Lysine--tRNA ligase"/>
    <property type="match status" value="1"/>
</dbReference>
<dbReference type="CDD" id="cd04322">
    <property type="entry name" value="LysRS_N"/>
    <property type="match status" value="1"/>
</dbReference>
<evidence type="ECO:0000256" key="3">
    <source>
        <dbReference type="ARBA" id="ARBA00013166"/>
    </source>
</evidence>
<evidence type="ECO:0000256" key="1">
    <source>
        <dbReference type="ARBA" id="ARBA00004496"/>
    </source>
</evidence>
<evidence type="ECO:0000256" key="4">
    <source>
        <dbReference type="ARBA" id="ARBA00022490"/>
    </source>
</evidence>
<comment type="caution">
    <text evidence="15">The sequence shown here is derived from an EMBL/GenBank/DDBJ whole genome shotgun (WGS) entry which is preliminary data.</text>
</comment>
<dbReference type="RefSeq" id="XP_067927518.1">
    <property type="nucleotide sequence ID" value="XM_068060512.1"/>
</dbReference>
<dbReference type="CDD" id="cd00775">
    <property type="entry name" value="LysRS_core"/>
    <property type="match status" value="1"/>
</dbReference>
<dbReference type="HAMAP" id="MF_00252">
    <property type="entry name" value="Lys_tRNA_synth_class2"/>
    <property type="match status" value="1"/>
</dbReference>
<dbReference type="InterPro" id="IPR004364">
    <property type="entry name" value="Aa-tRNA-synt_II"/>
</dbReference>
<dbReference type="NCBIfam" id="NF001756">
    <property type="entry name" value="PRK00484.1"/>
    <property type="match status" value="1"/>
</dbReference>
<feature type="region of interest" description="Disordered" evidence="13">
    <location>
        <begin position="62"/>
        <end position="124"/>
    </location>
</feature>
<feature type="compositionally biased region" description="Basic and acidic residues" evidence="13">
    <location>
        <begin position="87"/>
        <end position="106"/>
    </location>
</feature>
<keyword evidence="16" id="KW-1185">Reference proteome</keyword>
<keyword evidence="4" id="KW-0963">Cytoplasm</keyword>
<dbReference type="InterPro" id="IPR002313">
    <property type="entry name" value="Lys-tRNA-ligase_II"/>
</dbReference>
<dbReference type="GO" id="GO:0005524">
    <property type="term" value="F:ATP binding"/>
    <property type="evidence" value="ECO:0007669"/>
    <property type="project" value="UniProtKB-KW"/>
</dbReference>
<dbReference type="GO" id="GO:0004824">
    <property type="term" value="F:lysine-tRNA ligase activity"/>
    <property type="evidence" value="ECO:0007669"/>
    <property type="project" value="UniProtKB-EC"/>
</dbReference>
<name>A0A2C6LH36_9APIC</name>
<dbReference type="Gene3D" id="3.30.930.10">
    <property type="entry name" value="Bira Bifunctional Protein, Domain 2"/>
    <property type="match status" value="1"/>
</dbReference>
<keyword evidence="5 15" id="KW-0436">Ligase</keyword>
<evidence type="ECO:0000259" key="14">
    <source>
        <dbReference type="PROSITE" id="PS50862"/>
    </source>
</evidence>
<dbReference type="Pfam" id="PF00152">
    <property type="entry name" value="tRNA-synt_2"/>
    <property type="match status" value="1"/>
</dbReference>
<gene>
    <name evidence="15" type="ORF">CSUI_000278</name>
</gene>
<evidence type="ECO:0000256" key="12">
    <source>
        <dbReference type="RuleBase" id="RU003748"/>
    </source>
</evidence>
<dbReference type="NCBIfam" id="TIGR00499">
    <property type="entry name" value="lysS_bact"/>
    <property type="match status" value="1"/>
</dbReference>
<sequence>MLRLAWRNCGLLSNPFLSSWSYIPTGLLTPRVRAVARASISFSSLSERSVLLSLASVSSSGKMASPETVTEGGVTEAATNGEQKLSASERRRQRKAEQAAAKKEAKQQQQQKSGEKQQEKNGTACDVAEEELDPTQYFENRCQLVKDLKTKGVNPYPHKFQVTTSVPEFIKTFSSLADGEHLENEDVSIAGRITRVSSSGQKLRFYDIRGDGERLQVMANFSYHDEKSGDFFENHNRFRRGDVIGIRGFPGKSKRGELSIFPRQVVLLSPCLHMLPERNTLKDCEVRFRHRYLDLIVNDDARKTFFVRSRIVSFIRSFLEARGFLEVETPMMNAIAGGAAARPFKTHHNDLDMDLFMRIAPELYLKMLIVGGIDKVFEIGKNFRNEGIDMTHNPEFTACEFYWAYADYNDLMELTEEMLSSMVKAIHGTYQIPYHPDGPEGDAVTLDFTPPFARLSMVEEIEKKAKVVLPRPLDGDECVDFMKDLLQKNGVELPQPPTSSKLLDALCGHYVECQVTTKPVFITEHPQIMSPLAKWHRSKPELTERFELFLMGKELCNAYTELNDPAKQRECFMDQAKAKAAGDEESTVIDEVFCNALEYGLPPTGGWGIGIDRLTMFLSDHNTIKEVIIFPAMRPQPQLGKIKDSA</sequence>
<dbReference type="GO" id="GO:0006430">
    <property type="term" value="P:lysyl-tRNA aminoacylation"/>
    <property type="evidence" value="ECO:0007669"/>
    <property type="project" value="InterPro"/>
</dbReference>
<dbReference type="PROSITE" id="PS50862">
    <property type="entry name" value="AA_TRNA_LIGASE_II"/>
    <property type="match status" value="1"/>
</dbReference>
<dbReference type="InterPro" id="IPR006195">
    <property type="entry name" value="aa-tRNA-synth_II"/>
</dbReference>
<accession>A0A2C6LH36</accession>
<dbReference type="SUPFAM" id="SSF55681">
    <property type="entry name" value="Class II aaRS and biotin synthetases"/>
    <property type="match status" value="1"/>
</dbReference>
<dbReference type="Pfam" id="PF01336">
    <property type="entry name" value="tRNA_anti-codon"/>
    <property type="match status" value="1"/>
</dbReference>
<dbReference type="InterPro" id="IPR004365">
    <property type="entry name" value="NA-bd_OB_tRNA"/>
</dbReference>
<evidence type="ECO:0000256" key="11">
    <source>
        <dbReference type="ARBA" id="ARBA00048573"/>
    </source>
</evidence>
<feature type="domain" description="Aminoacyl-transfer RNA synthetases class-II family profile" evidence="14">
    <location>
        <begin position="305"/>
        <end position="635"/>
    </location>
</feature>
<dbReference type="AlphaFoldDB" id="A0A2C6LH36"/>
<keyword evidence="6" id="KW-0547">Nucleotide-binding</keyword>
<dbReference type="GO" id="GO:0005829">
    <property type="term" value="C:cytosol"/>
    <property type="evidence" value="ECO:0007669"/>
    <property type="project" value="TreeGrafter"/>
</dbReference>
<keyword evidence="8" id="KW-0648">Protein biosynthesis</keyword>
<dbReference type="Gene3D" id="2.40.50.140">
    <property type="entry name" value="Nucleic acid-binding proteins"/>
    <property type="match status" value="1"/>
</dbReference>
<keyword evidence="7" id="KW-0067">ATP-binding</keyword>
<dbReference type="PANTHER" id="PTHR42918:SF9">
    <property type="entry name" value="LYSINE--TRNA LIGASE"/>
    <property type="match status" value="1"/>
</dbReference>
<evidence type="ECO:0000256" key="6">
    <source>
        <dbReference type="ARBA" id="ARBA00022741"/>
    </source>
</evidence>
<evidence type="ECO:0000256" key="7">
    <source>
        <dbReference type="ARBA" id="ARBA00022840"/>
    </source>
</evidence>
<comment type="subcellular location">
    <subcellularLocation>
        <location evidence="1">Cytoplasm</location>
    </subcellularLocation>
</comment>
<dbReference type="InterPro" id="IPR018149">
    <property type="entry name" value="Lys-tRNA-synth_II_C"/>
</dbReference>
<comment type="similarity">
    <text evidence="2">Belongs to the class-II aminoacyl-tRNA synthetase family.</text>
</comment>
<dbReference type="Proteomes" id="UP000221165">
    <property type="component" value="Unassembled WGS sequence"/>
</dbReference>
<proteinExistence type="inferred from homology"/>
<dbReference type="PANTHER" id="PTHR42918">
    <property type="entry name" value="LYSYL-TRNA SYNTHETASE"/>
    <property type="match status" value="1"/>
</dbReference>
<dbReference type="PIRSF" id="PIRSF039101">
    <property type="entry name" value="LysRS2"/>
    <property type="match status" value="1"/>
</dbReference>
<dbReference type="InterPro" id="IPR034762">
    <property type="entry name" value="Lys-tRNA-ligase_II_bac/euk"/>
</dbReference>
<evidence type="ECO:0000256" key="9">
    <source>
        <dbReference type="ARBA" id="ARBA00023146"/>
    </source>
</evidence>
<evidence type="ECO:0000313" key="15">
    <source>
        <dbReference type="EMBL" id="PHJ25872.1"/>
    </source>
</evidence>
<evidence type="ECO:0000256" key="5">
    <source>
        <dbReference type="ARBA" id="ARBA00022598"/>
    </source>
</evidence>
<reference evidence="15 16" key="1">
    <citation type="journal article" date="2017" name="Int. J. Parasitol.">
        <title>The genome of the protozoan parasite Cystoisospora suis and a reverse vaccinology approach to identify vaccine candidates.</title>
        <authorList>
            <person name="Palmieri N."/>
            <person name="Shrestha A."/>
            <person name="Ruttkowski B."/>
            <person name="Beck T."/>
            <person name="Vogl C."/>
            <person name="Tomley F."/>
            <person name="Blake D.P."/>
            <person name="Joachim A."/>
        </authorList>
    </citation>
    <scope>NUCLEOTIDE SEQUENCE [LARGE SCALE GENOMIC DNA]</scope>
    <source>
        <strain evidence="15 16">Wien I</strain>
    </source>
</reference>
<dbReference type="OrthoDB" id="21243at2759"/>
<dbReference type="GO" id="GO:0000049">
    <property type="term" value="F:tRNA binding"/>
    <property type="evidence" value="ECO:0007669"/>
    <property type="project" value="TreeGrafter"/>
</dbReference>
<protein>
    <recommendedName>
        <fullName evidence="3 12">Lysine--tRNA ligase</fullName>
        <ecNumber evidence="3 12">6.1.1.6</ecNumber>
    </recommendedName>
    <alternativeName>
        <fullName evidence="10 12">Lysyl-tRNA synthetase</fullName>
    </alternativeName>
</protein>
<dbReference type="InterPro" id="IPR044136">
    <property type="entry name" value="Lys-tRNA-ligase_II_N"/>
</dbReference>
<evidence type="ECO:0000256" key="13">
    <source>
        <dbReference type="SAM" id="MobiDB-lite"/>
    </source>
</evidence>
<evidence type="ECO:0000256" key="8">
    <source>
        <dbReference type="ARBA" id="ARBA00022917"/>
    </source>
</evidence>
<dbReference type="FunFam" id="3.30.930.10:FF:000238">
    <property type="entry name" value="Lysine--tRNA ligase"/>
    <property type="match status" value="1"/>
</dbReference>
<evidence type="ECO:0000313" key="16">
    <source>
        <dbReference type="Proteomes" id="UP000221165"/>
    </source>
</evidence>
<evidence type="ECO:0000256" key="10">
    <source>
        <dbReference type="ARBA" id="ARBA00030563"/>
    </source>
</evidence>
<dbReference type="InterPro" id="IPR012340">
    <property type="entry name" value="NA-bd_OB-fold"/>
</dbReference>
<dbReference type="EMBL" id="MIGC01000114">
    <property type="protein sequence ID" value="PHJ25872.1"/>
    <property type="molecule type" value="Genomic_DNA"/>
</dbReference>
<organism evidence="15 16">
    <name type="scientific">Cystoisospora suis</name>
    <dbReference type="NCBI Taxonomy" id="483139"/>
    <lineage>
        <taxon>Eukaryota</taxon>
        <taxon>Sar</taxon>
        <taxon>Alveolata</taxon>
        <taxon>Apicomplexa</taxon>
        <taxon>Conoidasida</taxon>
        <taxon>Coccidia</taxon>
        <taxon>Eucoccidiorida</taxon>
        <taxon>Eimeriorina</taxon>
        <taxon>Sarcocystidae</taxon>
        <taxon>Cystoisospora</taxon>
    </lineage>
</organism>
<comment type="catalytic activity">
    <reaction evidence="11 12">
        <text>tRNA(Lys) + L-lysine + ATP = L-lysyl-tRNA(Lys) + AMP + diphosphate</text>
        <dbReference type="Rhea" id="RHEA:20792"/>
        <dbReference type="Rhea" id="RHEA-COMP:9696"/>
        <dbReference type="Rhea" id="RHEA-COMP:9697"/>
        <dbReference type="ChEBI" id="CHEBI:30616"/>
        <dbReference type="ChEBI" id="CHEBI:32551"/>
        <dbReference type="ChEBI" id="CHEBI:33019"/>
        <dbReference type="ChEBI" id="CHEBI:78442"/>
        <dbReference type="ChEBI" id="CHEBI:78529"/>
        <dbReference type="ChEBI" id="CHEBI:456215"/>
        <dbReference type="EC" id="6.1.1.6"/>
    </reaction>
</comment>
<dbReference type="InterPro" id="IPR045864">
    <property type="entry name" value="aa-tRNA-synth_II/BPL/LPL"/>
</dbReference>
<evidence type="ECO:0000256" key="2">
    <source>
        <dbReference type="ARBA" id="ARBA00008226"/>
    </source>
</evidence>
<keyword evidence="9" id="KW-0030">Aminoacyl-tRNA synthetase</keyword>
<dbReference type="PRINTS" id="PR00982">
    <property type="entry name" value="TRNASYNTHLYS"/>
</dbReference>
<dbReference type="VEuPathDB" id="ToxoDB:CSUI_000278"/>